<keyword evidence="4 13" id="KW-0812">Transmembrane</keyword>
<comment type="function">
    <text evidence="10">Involved in the export of calmodulin-sensitive adenylate cyclase-hemolysin (cyclolysin).</text>
</comment>
<dbReference type="InterPro" id="IPR003593">
    <property type="entry name" value="AAA+_ATPase"/>
</dbReference>
<evidence type="ECO:0000256" key="2">
    <source>
        <dbReference type="ARBA" id="ARBA00022448"/>
    </source>
</evidence>
<dbReference type="Gene3D" id="3.40.50.300">
    <property type="entry name" value="P-loop containing nucleotide triphosphate hydrolases"/>
    <property type="match status" value="1"/>
</dbReference>
<keyword evidence="3" id="KW-1003">Cell membrane</keyword>
<feature type="domain" description="ABC transmembrane type-1" evidence="15">
    <location>
        <begin position="173"/>
        <end position="452"/>
    </location>
</feature>
<evidence type="ECO:0000256" key="5">
    <source>
        <dbReference type="ARBA" id="ARBA00022735"/>
    </source>
</evidence>
<feature type="transmembrane region" description="Helical" evidence="13">
    <location>
        <begin position="407"/>
        <end position="432"/>
    </location>
</feature>
<dbReference type="GO" id="GO:0140359">
    <property type="term" value="F:ABC-type transporter activity"/>
    <property type="evidence" value="ECO:0007669"/>
    <property type="project" value="InterPro"/>
</dbReference>
<dbReference type="Gene3D" id="1.20.1560.10">
    <property type="entry name" value="ABC transporter type 1, transmembrane domain"/>
    <property type="match status" value="1"/>
</dbReference>
<evidence type="ECO:0000259" key="16">
    <source>
        <dbReference type="PROSITE" id="PS50990"/>
    </source>
</evidence>
<gene>
    <name evidence="17" type="primary">apxIB_3</name>
    <name evidence="17" type="ORF">DSM104440_03426</name>
</gene>
<dbReference type="InterPro" id="IPR033838">
    <property type="entry name" value="CvaB_peptidase"/>
</dbReference>
<evidence type="ECO:0000256" key="7">
    <source>
        <dbReference type="ARBA" id="ARBA00022840"/>
    </source>
</evidence>
<dbReference type="GO" id="GO:0031640">
    <property type="term" value="P:killing of cells of another organism"/>
    <property type="evidence" value="ECO:0007669"/>
    <property type="project" value="UniProtKB-KW"/>
</dbReference>
<dbReference type="CDD" id="cd18567">
    <property type="entry name" value="ABC_6TM_CvaB_RaxB_like"/>
    <property type="match status" value="1"/>
</dbReference>
<keyword evidence="6" id="KW-0547">Nucleotide-binding</keyword>
<dbReference type="InterPro" id="IPR011527">
    <property type="entry name" value="ABC1_TM_dom"/>
</dbReference>
<dbReference type="GO" id="GO:0006508">
    <property type="term" value="P:proteolysis"/>
    <property type="evidence" value="ECO:0007669"/>
    <property type="project" value="InterPro"/>
</dbReference>
<dbReference type="InParanoid" id="A0A6M4HAK9"/>
<sequence>MDALAALEFGSRRKLPLFLQTEAAECGLASLGMVANFHGHRIDLAGLRRRFTVSLKGATLSYLMQVAGNLNLAPRPLRLELSELPQLRAPCILHWDMNHFVVLRSADARGAVIHDPAFGVRRLTNTEVSKHFTGIALELSPTSEFKPLDERQRIRIRDLMGPVAGLKRSLGQILFLALALQTFALISPFYMQWVVDGAVVASDRDLLTVLGLGFLLLVAIQVAVSALRSWVVLYLGTTLNLQWLANVFSHLLRLPVSWFEKRHLGDVVSRFGAVGAIQRTLTTNFVEAMIDGLMAIATLAMMVIYSSTLAAVAIAAVTIYGILRWAFYDPLRRATEEHIVHAAKQQSHFLETVRGVQSIKLFGRQEVRRSRWLNLVVDAVNRDLATQKLTLGFRSANSLVFGVERIAVVWIGALLVLDSAFSVGMLFAFVAYKEQFSARVAGLIDKLIDLRMLGLQAERLADIVLARPEEASAEHAPDEVDASLEVRDLSFRYSDTEPFVMRNCSFRIEPGESVAIVGPSGGGKTTLLKLMLGLLSPTDGKILAGGIDIEKLGIDHYRKLVGTVMQDDQLFAGSIADNVSFFDPAPSQEAIERCAKLAAVHDDIAAMPMAYNTLIGDMGAALSGGQRQRLLLARALYKQPRILFLDEATSALDVQKERAVNEAIKSLHLTRIIIAHRPETIASAQRVIVLQGGKVAQDLRRAEVQAA</sequence>
<evidence type="ECO:0000256" key="1">
    <source>
        <dbReference type="ARBA" id="ARBA00004651"/>
    </source>
</evidence>
<dbReference type="GO" id="GO:0034040">
    <property type="term" value="F:ATPase-coupled lipid transmembrane transporter activity"/>
    <property type="evidence" value="ECO:0007669"/>
    <property type="project" value="TreeGrafter"/>
</dbReference>
<dbReference type="FunFam" id="3.40.50.300:FF:000299">
    <property type="entry name" value="ABC transporter ATP-binding protein/permease"/>
    <property type="match status" value="1"/>
</dbReference>
<evidence type="ECO:0000259" key="15">
    <source>
        <dbReference type="PROSITE" id="PS50929"/>
    </source>
</evidence>
<evidence type="ECO:0000256" key="9">
    <source>
        <dbReference type="ARBA" id="ARBA00023136"/>
    </source>
</evidence>
<dbReference type="InterPro" id="IPR036640">
    <property type="entry name" value="ABC1_TM_sf"/>
</dbReference>
<keyword evidence="8 13" id="KW-1133">Transmembrane helix</keyword>
<dbReference type="GO" id="GO:0008234">
    <property type="term" value="F:cysteine-type peptidase activity"/>
    <property type="evidence" value="ECO:0007669"/>
    <property type="project" value="InterPro"/>
</dbReference>
<dbReference type="PANTHER" id="PTHR24221:SF606">
    <property type="entry name" value="COLICIN V SECRETION-PROCESSING ATP-BINDING PROTEIN"/>
    <property type="match status" value="1"/>
</dbReference>
<dbReference type="InterPro" id="IPR003439">
    <property type="entry name" value="ABC_transporter-like_ATP-bd"/>
</dbReference>
<dbReference type="Pfam" id="PF00005">
    <property type="entry name" value="ABC_tran"/>
    <property type="match status" value="1"/>
</dbReference>
<dbReference type="KEGG" id="upl:DSM104440_03426"/>
<dbReference type="RefSeq" id="WP_171164825.1">
    <property type="nucleotide sequence ID" value="NZ_CP053073.1"/>
</dbReference>
<dbReference type="PROSITE" id="PS50990">
    <property type="entry name" value="PEPTIDASE_C39"/>
    <property type="match status" value="1"/>
</dbReference>
<dbReference type="EMBL" id="CP053073">
    <property type="protein sequence ID" value="QJR16591.1"/>
    <property type="molecule type" value="Genomic_DNA"/>
</dbReference>
<dbReference type="GO" id="GO:0016887">
    <property type="term" value="F:ATP hydrolysis activity"/>
    <property type="evidence" value="ECO:0007669"/>
    <property type="project" value="InterPro"/>
</dbReference>
<keyword evidence="2" id="KW-0813">Transport</keyword>
<dbReference type="PROSITE" id="PS50929">
    <property type="entry name" value="ABC_TM1F"/>
    <property type="match status" value="1"/>
</dbReference>
<dbReference type="InterPro" id="IPR005074">
    <property type="entry name" value="Peptidase_C39"/>
</dbReference>
<evidence type="ECO:0000256" key="6">
    <source>
        <dbReference type="ARBA" id="ARBA00022741"/>
    </source>
</evidence>
<dbReference type="SUPFAM" id="SSF90123">
    <property type="entry name" value="ABC transporter transmembrane region"/>
    <property type="match status" value="1"/>
</dbReference>
<dbReference type="PANTHER" id="PTHR24221">
    <property type="entry name" value="ATP-BINDING CASSETTE SUB-FAMILY B"/>
    <property type="match status" value="1"/>
</dbReference>
<evidence type="ECO:0000313" key="18">
    <source>
        <dbReference type="Proteomes" id="UP000503096"/>
    </source>
</evidence>
<evidence type="ECO:0000313" key="17">
    <source>
        <dbReference type="EMBL" id="QJR16591.1"/>
    </source>
</evidence>
<dbReference type="PROSITE" id="PS50893">
    <property type="entry name" value="ABC_TRANSPORTER_2"/>
    <property type="match status" value="1"/>
</dbReference>
<dbReference type="Gene3D" id="3.90.70.10">
    <property type="entry name" value="Cysteine proteinases"/>
    <property type="match status" value="1"/>
</dbReference>
<dbReference type="GO" id="GO:0005886">
    <property type="term" value="C:plasma membrane"/>
    <property type="evidence" value="ECO:0007669"/>
    <property type="project" value="UniProtKB-SubCell"/>
</dbReference>
<dbReference type="Proteomes" id="UP000503096">
    <property type="component" value="Chromosome"/>
</dbReference>
<feature type="domain" description="Peptidase C39" evidence="16">
    <location>
        <begin position="20"/>
        <end position="139"/>
    </location>
</feature>
<feature type="domain" description="ABC transporter" evidence="14">
    <location>
        <begin position="484"/>
        <end position="707"/>
    </location>
</feature>
<evidence type="ECO:0000259" key="14">
    <source>
        <dbReference type="PROSITE" id="PS50893"/>
    </source>
</evidence>
<dbReference type="Pfam" id="PF00664">
    <property type="entry name" value="ABC_membrane"/>
    <property type="match status" value="1"/>
</dbReference>
<evidence type="ECO:0000256" key="10">
    <source>
        <dbReference type="ARBA" id="ARBA00055355"/>
    </source>
</evidence>
<organism evidence="17 18">
    <name type="scientific">Usitatibacter palustris</name>
    <dbReference type="NCBI Taxonomy" id="2732487"/>
    <lineage>
        <taxon>Bacteria</taxon>
        <taxon>Pseudomonadati</taxon>
        <taxon>Pseudomonadota</taxon>
        <taxon>Betaproteobacteria</taxon>
        <taxon>Nitrosomonadales</taxon>
        <taxon>Usitatibacteraceae</taxon>
        <taxon>Usitatibacter</taxon>
    </lineage>
</organism>
<dbReference type="GO" id="GO:0005524">
    <property type="term" value="F:ATP binding"/>
    <property type="evidence" value="ECO:0007669"/>
    <property type="project" value="UniProtKB-KW"/>
</dbReference>
<keyword evidence="9 13" id="KW-0472">Membrane</keyword>
<evidence type="ECO:0000256" key="13">
    <source>
        <dbReference type="SAM" id="Phobius"/>
    </source>
</evidence>
<evidence type="ECO:0000256" key="4">
    <source>
        <dbReference type="ARBA" id="ARBA00022692"/>
    </source>
</evidence>
<feature type="transmembrane region" description="Helical" evidence="13">
    <location>
        <begin position="231"/>
        <end position="252"/>
    </location>
</feature>
<accession>A0A6M4HAK9</accession>
<dbReference type="Pfam" id="PF03412">
    <property type="entry name" value="Peptidase_C39"/>
    <property type="match status" value="1"/>
</dbReference>
<evidence type="ECO:0000256" key="12">
    <source>
        <dbReference type="ARBA" id="ARBA00072252"/>
    </source>
</evidence>
<dbReference type="InterPro" id="IPR017871">
    <property type="entry name" value="ABC_transporter-like_CS"/>
</dbReference>
<evidence type="ECO:0000256" key="8">
    <source>
        <dbReference type="ARBA" id="ARBA00022989"/>
    </source>
</evidence>
<dbReference type="AlphaFoldDB" id="A0A6M4HAK9"/>
<dbReference type="InterPro" id="IPR027417">
    <property type="entry name" value="P-loop_NTPase"/>
</dbReference>
<keyword evidence="18" id="KW-1185">Reference proteome</keyword>
<keyword evidence="5" id="KW-0204">Cytolysis</keyword>
<feature type="transmembrane region" description="Helical" evidence="13">
    <location>
        <begin position="173"/>
        <end position="194"/>
    </location>
</feature>
<dbReference type="SMART" id="SM00382">
    <property type="entry name" value="AAA"/>
    <property type="match status" value="1"/>
</dbReference>
<proteinExistence type="inferred from homology"/>
<dbReference type="CDD" id="cd02419">
    <property type="entry name" value="Peptidase_C39C"/>
    <property type="match status" value="1"/>
</dbReference>
<keyword evidence="5" id="KW-0354">Hemolysis</keyword>
<evidence type="ECO:0000256" key="11">
    <source>
        <dbReference type="ARBA" id="ARBA00061173"/>
    </source>
</evidence>
<dbReference type="SUPFAM" id="SSF52540">
    <property type="entry name" value="P-loop containing nucleoside triphosphate hydrolases"/>
    <property type="match status" value="1"/>
</dbReference>
<comment type="subcellular location">
    <subcellularLocation>
        <location evidence="1">Cell membrane</location>
        <topology evidence="1">Multi-pass membrane protein</topology>
    </subcellularLocation>
</comment>
<feature type="transmembrane region" description="Helical" evidence="13">
    <location>
        <begin position="206"/>
        <end position="224"/>
    </location>
</feature>
<feature type="transmembrane region" description="Helical" evidence="13">
    <location>
        <begin position="293"/>
        <end position="323"/>
    </location>
</feature>
<evidence type="ECO:0000256" key="3">
    <source>
        <dbReference type="ARBA" id="ARBA00022475"/>
    </source>
</evidence>
<dbReference type="PROSITE" id="PS00211">
    <property type="entry name" value="ABC_TRANSPORTER_1"/>
    <property type="match status" value="1"/>
</dbReference>
<comment type="similarity">
    <text evidence="11">Belongs to the ABC transporter superfamily. Cyclolysin exporter (TC 3.A.1.109.2) family.</text>
</comment>
<protein>
    <recommendedName>
        <fullName evidence="12">Cyclolysin secretion/processing ATP-binding protein CyaB</fullName>
    </recommendedName>
</protein>
<reference evidence="17 18" key="1">
    <citation type="submission" date="2020-04" db="EMBL/GenBank/DDBJ databases">
        <title>Usitatibacter rugosus gen. nov., sp. nov. and Usitatibacter palustris sp. nov., novel members of Usitatibacteraceae fam. nov. within the order Nitrosomonadales isolated from soil.</title>
        <authorList>
            <person name="Huber K.J."/>
            <person name="Neumann-Schaal M."/>
            <person name="Geppert A."/>
            <person name="Luckner M."/>
            <person name="Wanner G."/>
            <person name="Overmann J."/>
        </authorList>
    </citation>
    <scope>NUCLEOTIDE SEQUENCE [LARGE SCALE GENOMIC DNA]</scope>
    <source>
        <strain evidence="17 18">Swamp67</strain>
    </source>
</reference>
<name>A0A6M4HAK9_9PROT</name>
<dbReference type="InterPro" id="IPR039421">
    <property type="entry name" value="Type_1_exporter"/>
</dbReference>
<keyword evidence="7 17" id="KW-0067">ATP-binding</keyword>